<organism evidence="1 2">
    <name type="scientific">Desulfosporosinus metallidurans</name>
    <dbReference type="NCBI Taxonomy" id="1888891"/>
    <lineage>
        <taxon>Bacteria</taxon>
        <taxon>Bacillati</taxon>
        <taxon>Bacillota</taxon>
        <taxon>Clostridia</taxon>
        <taxon>Eubacteriales</taxon>
        <taxon>Desulfitobacteriaceae</taxon>
        <taxon>Desulfosporosinus</taxon>
    </lineage>
</organism>
<proteinExistence type="predicted"/>
<dbReference type="EMBL" id="MLBF01000102">
    <property type="protein sequence ID" value="OLN25736.1"/>
    <property type="molecule type" value="Genomic_DNA"/>
</dbReference>
<gene>
    <name evidence="1" type="ORF">DSOL_5242</name>
</gene>
<keyword evidence="2" id="KW-1185">Reference proteome</keyword>
<sequence length="68" mass="7100">MANSPATATQQATIVTVNAANHIESLGRSGLKEPGALISVNSLGGLNIRYRVDLFGHGIELPHYGSVN</sequence>
<protein>
    <submittedName>
        <fullName evidence="1">Uncharacterized protein</fullName>
    </submittedName>
</protein>
<comment type="caution">
    <text evidence="1">The sequence shown here is derived from an EMBL/GenBank/DDBJ whole genome shotgun (WGS) entry which is preliminary data.</text>
</comment>
<dbReference type="Proteomes" id="UP000186102">
    <property type="component" value="Unassembled WGS sequence"/>
</dbReference>
<accession>A0A1Q8QEH6</accession>
<dbReference type="AlphaFoldDB" id="A0A1Q8QEH6"/>
<name>A0A1Q8QEH6_9FIRM</name>
<evidence type="ECO:0000313" key="2">
    <source>
        <dbReference type="Proteomes" id="UP000186102"/>
    </source>
</evidence>
<reference evidence="1 2" key="1">
    <citation type="submission" date="2016-09" db="EMBL/GenBank/DDBJ databases">
        <title>Complete genome of Desulfosporosinus sp. OL.</title>
        <authorList>
            <person name="Mardanov A."/>
            <person name="Beletsky A."/>
            <person name="Panova A."/>
            <person name="Karnachuk O."/>
            <person name="Ravin N."/>
        </authorList>
    </citation>
    <scope>NUCLEOTIDE SEQUENCE [LARGE SCALE GENOMIC DNA]</scope>
    <source>
        <strain evidence="1 2">OL</strain>
    </source>
</reference>
<dbReference type="RefSeq" id="WP_139314619.1">
    <property type="nucleotide sequence ID" value="NZ_MLBF01000102.1"/>
</dbReference>
<evidence type="ECO:0000313" key="1">
    <source>
        <dbReference type="EMBL" id="OLN25736.1"/>
    </source>
</evidence>